<dbReference type="Proteomes" id="UP000318017">
    <property type="component" value="Chromosome"/>
</dbReference>
<dbReference type="GO" id="GO:0019693">
    <property type="term" value="P:ribose phosphate metabolic process"/>
    <property type="evidence" value="ECO:0007669"/>
    <property type="project" value="TreeGrafter"/>
</dbReference>
<comment type="cofactor">
    <cofactor evidence="2">
        <name>Mg(2+)</name>
        <dbReference type="ChEBI" id="CHEBI:18420"/>
    </cofactor>
</comment>
<dbReference type="AlphaFoldDB" id="A0A518G6Z8"/>
<dbReference type="InterPro" id="IPR020084">
    <property type="entry name" value="NUDIX_hydrolase_CS"/>
</dbReference>
<evidence type="ECO:0000256" key="7">
    <source>
        <dbReference type="ARBA" id="ARBA00032272"/>
    </source>
</evidence>
<evidence type="ECO:0000313" key="10">
    <source>
        <dbReference type="Proteomes" id="UP000318017"/>
    </source>
</evidence>
<dbReference type="PANTHER" id="PTHR11839">
    <property type="entry name" value="UDP/ADP-SUGAR PYROPHOSPHATASE"/>
    <property type="match status" value="1"/>
</dbReference>
<protein>
    <recommendedName>
        <fullName evidence="4">GDP-mannose pyrophosphatase</fullName>
    </recommendedName>
    <alternativeName>
        <fullName evidence="6">GDP-mannose hydrolase</fullName>
    </alternativeName>
    <alternativeName>
        <fullName evidence="7">GDPMK</fullName>
    </alternativeName>
</protein>
<proteinExistence type="inferred from homology"/>
<reference evidence="9 10" key="1">
    <citation type="submission" date="2019-02" db="EMBL/GenBank/DDBJ databases">
        <title>Deep-cultivation of Planctomycetes and their phenomic and genomic characterization uncovers novel biology.</title>
        <authorList>
            <person name="Wiegand S."/>
            <person name="Jogler M."/>
            <person name="Boedeker C."/>
            <person name="Pinto D."/>
            <person name="Vollmers J."/>
            <person name="Rivas-Marin E."/>
            <person name="Kohn T."/>
            <person name="Peeters S.H."/>
            <person name="Heuer A."/>
            <person name="Rast P."/>
            <person name="Oberbeckmann S."/>
            <person name="Bunk B."/>
            <person name="Jeske O."/>
            <person name="Meyerdierks A."/>
            <person name="Storesund J.E."/>
            <person name="Kallscheuer N."/>
            <person name="Luecker S."/>
            <person name="Lage O.M."/>
            <person name="Pohl T."/>
            <person name="Merkel B.J."/>
            <person name="Hornburger P."/>
            <person name="Mueller R.-W."/>
            <person name="Bruemmer F."/>
            <person name="Labrenz M."/>
            <person name="Spormann A.M."/>
            <person name="Op den Camp H."/>
            <person name="Overmann J."/>
            <person name="Amann R."/>
            <person name="Jetten M.S.M."/>
            <person name="Mascher T."/>
            <person name="Medema M.H."/>
            <person name="Devos D.P."/>
            <person name="Kaster A.-K."/>
            <person name="Ovreas L."/>
            <person name="Rohde M."/>
            <person name="Galperin M.Y."/>
            <person name="Jogler C."/>
        </authorList>
    </citation>
    <scope>NUCLEOTIDE SEQUENCE [LARGE SCALE GENOMIC DNA]</scope>
    <source>
        <strain evidence="9 10">Q31a</strain>
    </source>
</reference>
<dbReference type="InterPro" id="IPR015797">
    <property type="entry name" value="NUDIX_hydrolase-like_dom_sf"/>
</dbReference>
<evidence type="ECO:0000256" key="5">
    <source>
        <dbReference type="ARBA" id="ARBA00022801"/>
    </source>
</evidence>
<sequence>MESSKKPERQTLLTSDRFTVERVTQTLHDGRQVQKDVVLHPGAVVIIPVLDDGRVCLIRNYRIAVEQELLELPAGTLEPPEPPLEAARRELVEETGFRCQSLTLLCEFYMSPGILNERMYAYVATGLTPGAQALEIGEQIAIQPVELEELDGMLRDGQIQDSKSMSALFYFLRYHR</sequence>
<gene>
    <name evidence="9" type="primary">nudF_3</name>
    <name evidence="9" type="ORF">Q31a_26800</name>
</gene>
<feature type="domain" description="Nudix hydrolase" evidence="8">
    <location>
        <begin position="38"/>
        <end position="167"/>
    </location>
</feature>
<dbReference type="Pfam" id="PF00293">
    <property type="entry name" value="NUDIX"/>
    <property type="match status" value="1"/>
</dbReference>
<name>A0A518G6Z8_9BACT</name>
<dbReference type="PROSITE" id="PS00893">
    <property type="entry name" value="NUDIX_BOX"/>
    <property type="match status" value="1"/>
</dbReference>
<evidence type="ECO:0000256" key="4">
    <source>
        <dbReference type="ARBA" id="ARBA00016377"/>
    </source>
</evidence>
<dbReference type="Gene3D" id="3.90.79.10">
    <property type="entry name" value="Nucleoside Triphosphate Pyrophosphohydrolase"/>
    <property type="match status" value="1"/>
</dbReference>
<evidence type="ECO:0000256" key="3">
    <source>
        <dbReference type="ARBA" id="ARBA00007275"/>
    </source>
</evidence>
<dbReference type="GO" id="GO:0016787">
    <property type="term" value="F:hydrolase activity"/>
    <property type="evidence" value="ECO:0007669"/>
    <property type="project" value="UniProtKB-KW"/>
</dbReference>
<dbReference type="SUPFAM" id="SSF55811">
    <property type="entry name" value="Nudix"/>
    <property type="match status" value="1"/>
</dbReference>
<dbReference type="PROSITE" id="PS51462">
    <property type="entry name" value="NUDIX"/>
    <property type="match status" value="1"/>
</dbReference>
<keyword evidence="10" id="KW-1185">Reference proteome</keyword>
<evidence type="ECO:0000256" key="1">
    <source>
        <dbReference type="ARBA" id="ARBA00000847"/>
    </source>
</evidence>
<dbReference type="EMBL" id="CP036298">
    <property type="protein sequence ID" value="QDV24363.1"/>
    <property type="molecule type" value="Genomic_DNA"/>
</dbReference>
<keyword evidence="5 9" id="KW-0378">Hydrolase</keyword>
<dbReference type="KEGG" id="ahel:Q31a_26800"/>
<evidence type="ECO:0000313" key="9">
    <source>
        <dbReference type="EMBL" id="QDV24363.1"/>
    </source>
</evidence>
<evidence type="ECO:0000259" key="8">
    <source>
        <dbReference type="PROSITE" id="PS51462"/>
    </source>
</evidence>
<comment type="catalytic activity">
    <reaction evidence="1">
        <text>GDP-alpha-D-mannose + H2O = alpha-D-mannose 1-phosphate + GMP + 2 H(+)</text>
        <dbReference type="Rhea" id="RHEA:27978"/>
        <dbReference type="ChEBI" id="CHEBI:15377"/>
        <dbReference type="ChEBI" id="CHEBI:15378"/>
        <dbReference type="ChEBI" id="CHEBI:57527"/>
        <dbReference type="ChEBI" id="CHEBI:58115"/>
        <dbReference type="ChEBI" id="CHEBI:58409"/>
    </reaction>
</comment>
<dbReference type="GO" id="GO:0006753">
    <property type="term" value="P:nucleoside phosphate metabolic process"/>
    <property type="evidence" value="ECO:0007669"/>
    <property type="project" value="TreeGrafter"/>
</dbReference>
<dbReference type="PANTHER" id="PTHR11839:SF18">
    <property type="entry name" value="NUDIX HYDROLASE DOMAIN-CONTAINING PROTEIN"/>
    <property type="match status" value="1"/>
</dbReference>
<accession>A0A518G6Z8</accession>
<evidence type="ECO:0000256" key="6">
    <source>
        <dbReference type="ARBA" id="ARBA00032162"/>
    </source>
</evidence>
<dbReference type="CDD" id="cd03424">
    <property type="entry name" value="NUDIX_ADPRase_Nudt5_UGPPase_Nudt14"/>
    <property type="match status" value="1"/>
</dbReference>
<comment type="similarity">
    <text evidence="3">Belongs to the Nudix hydrolase family. NudK subfamily.</text>
</comment>
<organism evidence="9 10">
    <name type="scientific">Aureliella helgolandensis</name>
    <dbReference type="NCBI Taxonomy" id="2527968"/>
    <lineage>
        <taxon>Bacteria</taxon>
        <taxon>Pseudomonadati</taxon>
        <taxon>Planctomycetota</taxon>
        <taxon>Planctomycetia</taxon>
        <taxon>Pirellulales</taxon>
        <taxon>Pirellulaceae</taxon>
        <taxon>Aureliella</taxon>
    </lineage>
</organism>
<evidence type="ECO:0000256" key="2">
    <source>
        <dbReference type="ARBA" id="ARBA00001946"/>
    </source>
</evidence>
<dbReference type="InterPro" id="IPR000086">
    <property type="entry name" value="NUDIX_hydrolase_dom"/>
</dbReference>